<keyword evidence="2" id="KW-0677">Repeat</keyword>
<dbReference type="InterPro" id="IPR003591">
    <property type="entry name" value="Leu-rich_rpt_typical-subtyp"/>
</dbReference>
<name>A0A1E7F4U2_9STRA</name>
<evidence type="ECO:0000259" key="6">
    <source>
        <dbReference type="Pfam" id="PF24269"/>
    </source>
</evidence>
<dbReference type="Proteomes" id="UP000095751">
    <property type="component" value="Unassembled WGS sequence"/>
</dbReference>
<dbReference type="PANTHER" id="PTHR46662">
    <property type="entry name" value="DI-GLUCOSE BINDING PROTEIN WITH LEUCINE-RICH REPEAT DOMAIN-CONTAINING PROTEIN"/>
    <property type="match status" value="1"/>
</dbReference>
<dbReference type="PANTHER" id="PTHR46662:SF89">
    <property type="entry name" value="MDIS1-INTERACTING RECEPTOR LIKE KINASE 2-LIKE"/>
    <property type="match status" value="1"/>
</dbReference>
<dbReference type="SUPFAM" id="SSF52058">
    <property type="entry name" value="L domain-like"/>
    <property type="match status" value="1"/>
</dbReference>
<dbReference type="Pfam" id="PF24269">
    <property type="entry name" value="DUF7467"/>
    <property type="match status" value="1"/>
</dbReference>
<evidence type="ECO:0000313" key="8">
    <source>
        <dbReference type="Proteomes" id="UP000095751"/>
    </source>
</evidence>
<evidence type="ECO:0000256" key="1">
    <source>
        <dbReference type="ARBA" id="ARBA00022614"/>
    </source>
</evidence>
<dbReference type="Gene3D" id="3.80.10.10">
    <property type="entry name" value="Ribonuclease Inhibitor"/>
    <property type="match status" value="4"/>
</dbReference>
<dbReference type="InterPro" id="IPR032675">
    <property type="entry name" value="LRR_dom_sf"/>
</dbReference>
<feature type="domain" description="DUF7467" evidence="6">
    <location>
        <begin position="966"/>
        <end position="1060"/>
    </location>
</feature>
<accession>A0A1E7F4U2</accession>
<dbReference type="FunFam" id="3.80.10.10:FF:000095">
    <property type="entry name" value="LRR receptor-like serine/threonine-protein kinase GSO1"/>
    <property type="match status" value="1"/>
</dbReference>
<keyword evidence="8" id="KW-1185">Reference proteome</keyword>
<dbReference type="InterPro" id="IPR001611">
    <property type="entry name" value="Leu-rich_rpt"/>
</dbReference>
<dbReference type="PROSITE" id="PS51450">
    <property type="entry name" value="LRR"/>
    <property type="match status" value="2"/>
</dbReference>
<keyword evidence="1" id="KW-0433">Leucine-rich repeat</keyword>
<keyword evidence="5" id="KW-0812">Transmembrane</keyword>
<keyword evidence="3 5" id="KW-0472">Membrane</keyword>
<dbReference type="SMART" id="SM00369">
    <property type="entry name" value="LRR_TYP"/>
    <property type="match status" value="7"/>
</dbReference>
<evidence type="ECO:0000256" key="3">
    <source>
        <dbReference type="ARBA" id="ARBA00023136"/>
    </source>
</evidence>
<dbReference type="EMBL" id="KV784362">
    <property type="protein sequence ID" value="OEU13170.1"/>
    <property type="molecule type" value="Genomic_DNA"/>
</dbReference>
<gene>
    <name evidence="7" type="ORF">FRACYDRAFT_243039</name>
</gene>
<feature type="region of interest" description="Disordered" evidence="4">
    <location>
        <begin position="1183"/>
        <end position="1207"/>
    </location>
</feature>
<proteinExistence type="predicted"/>
<evidence type="ECO:0000256" key="4">
    <source>
        <dbReference type="SAM" id="MobiDB-lite"/>
    </source>
</evidence>
<evidence type="ECO:0000313" key="7">
    <source>
        <dbReference type="EMBL" id="OEU13170.1"/>
    </source>
</evidence>
<sequence>MNGDINNDCSTNNNVNYNVNANKSVTSNNNNIISIIDTSNHNNGIGNIGSSINTPNKPYPADTYSFLSLYGPIKNPGYFSYGFMVYVFQMIFLVLMVLSVTHRDWSTNGDGDNPDGGRVKFIERIARSIPANVSPLVRATQITAMLSYFIFADSTILDVVMAVELFPRFNQATHDDKIGCMVFSSVLRLTQGTLATIVTLLLVITTPTTIEIILNFTAINFISTLDNVGFRIVKWGYIIILQENNIVWVTKTFRVQFQDKEQGLQVYNGCYDKNETAIDRKEGFRRRLYEGSGNNTESAKFSYCIEDRRWILFKGDNTNACEARGNDNELARSSKTDTFDVATMFGETWYSSSNTPLDVYFIEEKNGDIELNETTCSSFIGDGNCDLFFNTLDFQYDGGDCCAATCSGSDCGIGSLKNAFGETNTSGDGFPDCTDPELVPMTILLDYIISSSGRVELDPVKPLLFIDCDGSNVLSIYVGKSMEKHTETIMVNDGADCSITIRNETSARGYRFVEPDPIWYVRYTIFHGDKKSVENNSIVAAQSFSGYNRYSSFKRIPDCFLNKLSDHFDYSADYTGIDYDLSAEAIYWLMNDESEKSMCEDSFFLERYALAVISFANPSADSNFTWISKTRQCDWPSIRCDNGVVVDLDLSSSNLTSTFPTQIGLLTSLEDVWLDSNQLTGSIPSEIGLLTSLLSGRFGQMVLLVPGPIEIGLLTSLAWLNLSTNELSGSIPSEMGSITSLKELWLNYNELTSTIPSEIGMLNSLKDLRLNYNQITGSIPREIGSLTSLEELWLDENVLNGFIPNEIGLMKSLIQLRLNENKLSGSIPSETGLLTLITDLRFNNNQLTGPIPSEIGLLTSLESLILNNNQLTGSIPSEIGLLTSIVELSLKSNKLTGSIPSEIGLMTSLTRLFLNDNQLTGSIPSEIELLTLLELFWLNFNQLTGSFPSEIGLMTSLTSLLWSNLSSSGAQSYITATALGGGDLYFAGPVKVGEEYTLKNIGETYSLNADGQFDTLSSDITITIFESQGGAALQTTDMKWSCSQQVFLFDKFGASQIYEWVEPSGRVVANTEIDRQGTIQVALEVSTEQKPVRITEISFNTNTQDAFIDYTPLVAGRIVQPGSIIELPGSKIDIDLGQQVRYKFFTTIIGETLDGTNTCNGSSSHECIVGFNLDPVFPTMVPTPSPTLTPRPTTTSNELVTINEDDS</sequence>
<dbReference type="FunFam" id="3.80.10.10:FF:000383">
    <property type="entry name" value="Leucine-rich repeat receptor protein kinase EMS1"/>
    <property type="match status" value="1"/>
</dbReference>
<feature type="transmembrane region" description="Helical" evidence="5">
    <location>
        <begin position="78"/>
        <end position="100"/>
    </location>
</feature>
<dbReference type="KEGG" id="fcy:FRACYDRAFT_243039"/>
<evidence type="ECO:0000256" key="5">
    <source>
        <dbReference type="SAM" id="Phobius"/>
    </source>
</evidence>
<dbReference type="InterPro" id="IPR055890">
    <property type="entry name" value="DUF7467"/>
</dbReference>
<reference evidence="7 8" key="1">
    <citation type="submission" date="2016-09" db="EMBL/GenBank/DDBJ databases">
        <title>Extensive genetic diversity and differential bi-allelic expression allows diatom success in the polar Southern Ocean.</title>
        <authorList>
            <consortium name="DOE Joint Genome Institute"/>
            <person name="Mock T."/>
            <person name="Otillar R.P."/>
            <person name="Strauss J."/>
            <person name="Dupont C."/>
            <person name="Frickenhaus S."/>
            <person name="Maumus F."/>
            <person name="Mcmullan M."/>
            <person name="Sanges R."/>
            <person name="Schmutz J."/>
            <person name="Toseland A."/>
            <person name="Valas R."/>
            <person name="Veluchamy A."/>
            <person name="Ward B.J."/>
            <person name="Allen A."/>
            <person name="Barry K."/>
            <person name="Falciatore A."/>
            <person name="Ferrante M."/>
            <person name="Fortunato A.E."/>
            <person name="Gloeckner G."/>
            <person name="Gruber A."/>
            <person name="Hipkin R."/>
            <person name="Janech M."/>
            <person name="Kroth P."/>
            <person name="Leese F."/>
            <person name="Lindquist E."/>
            <person name="Lyon B.R."/>
            <person name="Martin J."/>
            <person name="Mayer C."/>
            <person name="Parker M."/>
            <person name="Quesneville H."/>
            <person name="Raymond J."/>
            <person name="Uhlig C."/>
            <person name="Valentin K.U."/>
            <person name="Worden A.Z."/>
            <person name="Armbrust E.V."/>
            <person name="Bowler C."/>
            <person name="Green B."/>
            <person name="Moulton V."/>
            <person name="Van Oosterhout C."/>
            <person name="Grigoriev I."/>
        </authorList>
    </citation>
    <scope>NUCLEOTIDE SEQUENCE [LARGE SCALE GENOMIC DNA]</scope>
    <source>
        <strain evidence="7 8">CCMP1102</strain>
    </source>
</reference>
<evidence type="ECO:0000256" key="2">
    <source>
        <dbReference type="ARBA" id="ARBA00022737"/>
    </source>
</evidence>
<dbReference type="AlphaFoldDB" id="A0A1E7F4U2"/>
<dbReference type="InParanoid" id="A0A1E7F4U2"/>
<dbReference type="Pfam" id="PF00560">
    <property type="entry name" value="LRR_1"/>
    <property type="match status" value="4"/>
</dbReference>
<keyword evidence="5" id="KW-1133">Transmembrane helix</keyword>
<organism evidence="7 8">
    <name type="scientific">Fragilariopsis cylindrus CCMP1102</name>
    <dbReference type="NCBI Taxonomy" id="635003"/>
    <lineage>
        <taxon>Eukaryota</taxon>
        <taxon>Sar</taxon>
        <taxon>Stramenopiles</taxon>
        <taxon>Ochrophyta</taxon>
        <taxon>Bacillariophyta</taxon>
        <taxon>Bacillariophyceae</taxon>
        <taxon>Bacillariophycidae</taxon>
        <taxon>Bacillariales</taxon>
        <taxon>Bacillariaceae</taxon>
        <taxon>Fragilariopsis</taxon>
    </lineage>
</organism>
<protein>
    <recommendedName>
        <fullName evidence="6">DUF7467 domain-containing protein</fullName>
    </recommendedName>
</protein>
<dbReference type="OrthoDB" id="204884at2759"/>